<evidence type="ECO:0000313" key="6">
    <source>
        <dbReference type="Proteomes" id="UP000076532"/>
    </source>
</evidence>
<organism evidence="5 6">
    <name type="scientific">Athelia psychrophila</name>
    <dbReference type="NCBI Taxonomy" id="1759441"/>
    <lineage>
        <taxon>Eukaryota</taxon>
        <taxon>Fungi</taxon>
        <taxon>Dikarya</taxon>
        <taxon>Basidiomycota</taxon>
        <taxon>Agaricomycotina</taxon>
        <taxon>Agaricomycetes</taxon>
        <taxon>Agaricomycetidae</taxon>
        <taxon>Atheliales</taxon>
        <taxon>Atheliaceae</taxon>
        <taxon>Athelia</taxon>
    </lineage>
</organism>
<keyword evidence="3" id="KW-0418">Kinase</keyword>
<feature type="compositionally biased region" description="Acidic residues" evidence="4">
    <location>
        <begin position="641"/>
        <end position="650"/>
    </location>
</feature>
<comment type="similarity">
    <text evidence="1">Belongs to the FGGY kinase family.</text>
</comment>
<feature type="compositionally biased region" description="Low complexity" evidence="4">
    <location>
        <begin position="613"/>
        <end position="627"/>
    </location>
</feature>
<reference evidence="5 6" key="1">
    <citation type="journal article" date="2016" name="Mol. Biol. Evol.">
        <title>Comparative Genomics of Early-Diverging Mushroom-Forming Fungi Provides Insights into the Origins of Lignocellulose Decay Capabilities.</title>
        <authorList>
            <person name="Nagy L.G."/>
            <person name="Riley R."/>
            <person name="Tritt A."/>
            <person name="Adam C."/>
            <person name="Daum C."/>
            <person name="Floudas D."/>
            <person name="Sun H."/>
            <person name="Yadav J.S."/>
            <person name="Pangilinan J."/>
            <person name="Larsson K.H."/>
            <person name="Matsuura K."/>
            <person name="Barry K."/>
            <person name="Labutti K."/>
            <person name="Kuo R."/>
            <person name="Ohm R.A."/>
            <person name="Bhattacharya S.S."/>
            <person name="Shirouzu T."/>
            <person name="Yoshinaga Y."/>
            <person name="Martin F.M."/>
            <person name="Grigoriev I.V."/>
            <person name="Hibbett D.S."/>
        </authorList>
    </citation>
    <scope>NUCLEOTIDE SEQUENCE [LARGE SCALE GENOMIC DNA]</scope>
    <source>
        <strain evidence="5 6">CBS 109695</strain>
    </source>
</reference>
<evidence type="ECO:0000313" key="5">
    <source>
        <dbReference type="EMBL" id="KZP09350.1"/>
    </source>
</evidence>
<feature type="compositionally biased region" description="Low complexity" evidence="4">
    <location>
        <begin position="682"/>
        <end position="695"/>
    </location>
</feature>
<evidence type="ECO:0000256" key="1">
    <source>
        <dbReference type="ARBA" id="ARBA00009156"/>
    </source>
</evidence>
<gene>
    <name evidence="5" type="ORF">FIBSPDRAFT_802181</name>
</gene>
<proteinExistence type="inferred from homology"/>
<dbReference type="GO" id="GO:0005829">
    <property type="term" value="C:cytosol"/>
    <property type="evidence" value="ECO:0007669"/>
    <property type="project" value="TreeGrafter"/>
</dbReference>
<dbReference type="GO" id="GO:0004856">
    <property type="term" value="F:D-xylulokinase activity"/>
    <property type="evidence" value="ECO:0007669"/>
    <property type="project" value="TreeGrafter"/>
</dbReference>
<keyword evidence="6" id="KW-1185">Reference proteome</keyword>
<dbReference type="GO" id="GO:0005997">
    <property type="term" value="P:xylulose metabolic process"/>
    <property type="evidence" value="ECO:0007669"/>
    <property type="project" value="TreeGrafter"/>
</dbReference>
<evidence type="ECO:0000256" key="4">
    <source>
        <dbReference type="SAM" id="MobiDB-lite"/>
    </source>
</evidence>
<feature type="region of interest" description="Disordered" evidence="4">
    <location>
        <begin position="603"/>
        <end position="722"/>
    </location>
</feature>
<dbReference type="InterPro" id="IPR043129">
    <property type="entry name" value="ATPase_NBD"/>
</dbReference>
<feature type="compositionally biased region" description="Low complexity" evidence="4">
    <location>
        <begin position="705"/>
        <end position="722"/>
    </location>
</feature>
<sequence length="777" mass="83639">MPSVSKNGPSLFLGLELATDQLRASIVDESLELVGVECVDFDSELSEYQTSGGIFTTPGDAYTTPIDMWIKALDFLFEKLQRNYDLTRVRSIGGAAQHALVWWKSTPIHSFPALDPRLPLHAQLPPNTFSLPNTPIAQDTSAHTHALALEALLGGPDIMASRVGLCGHASLLAAQMLRVREAWPVDVWAKTGKLQVASSFLGSLVCGKWVGMGEAEAAATGMWVHGGTQEGYWDDGVMEIVGGNRDEGRKIRGWLGEVDLTGGKRVGNVSQYLVDRYGFDPDTMVTQFTSDYLSTYLSLCPSPSDAVLSFGPMDVILTPAQHYIPTRLYSLFPHPAQDSSEKRRYIATMTSRNADVPRALVRDMYTKSWSAFDRLVAIVPPGGSIGLDDKLFSFWLLQGDSFPFSHVKGIFRFETGIKVNEFRDLRANPRCLLESQILSLRVRWSRMVATGVLGVGSNRNRGQIHAPSPNLPGRSSSTMSSLGLPFDPYDYLPLPSRILATGAATNFPSVANLVGDAFNAPVFVPSTQVDSAQVSPHRNAPAAGFPGRAALGGAYVARWVWGRERTRTASPSGQRVFGFEEEIRRLLGKRWVATGGTPLRSNVNGDVSVIPRTGGNTNSGANSGASTPYGPRSGLGSTVFVEEDEDEVEEMERLDRERTANGGGKSPYGFGEIGGHRARTQTESTENTTGTGSNSLGISSMFTTPDPSSSPDPSAGVPATPTAAAPLTPVVAMPTADAEAQLGLAKVAEPDVDAFMTYAAIVPEYCRLESMLVKSLV</sequence>
<dbReference type="STRING" id="436010.A0A165Y9W0"/>
<dbReference type="Gene3D" id="3.30.420.40">
    <property type="match status" value="2"/>
</dbReference>
<name>A0A165Y9W0_9AGAM</name>
<dbReference type="SUPFAM" id="SSF53067">
    <property type="entry name" value="Actin-like ATPase domain"/>
    <property type="match status" value="1"/>
</dbReference>
<accession>A0A165Y9W0</accession>
<dbReference type="AlphaFoldDB" id="A0A165Y9W0"/>
<dbReference type="Proteomes" id="UP000076532">
    <property type="component" value="Unassembled WGS sequence"/>
</dbReference>
<dbReference type="OrthoDB" id="1728974at2759"/>
<dbReference type="PANTHER" id="PTHR10196:SF57">
    <property type="entry name" value="XYLULOSE KINASE"/>
    <property type="match status" value="1"/>
</dbReference>
<dbReference type="PANTHER" id="PTHR10196">
    <property type="entry name" value="SUGAR KINASE"/>
    <property type="match status" value="1"/>
</dbReference>
<protein>
    <submittedName>
        <fullName evidence="5">Actin-like ATPase domain-containing protein</fullName>
    </submittedName>
</protein>
<evidence type="ECO:0000256" key="2">
    <source>
        <dbReference type="ARBA" id="ARBA00022679"/>
    </source>
</evidence>
<dbReference type="EMBL" id="KV417702">
    <property type="protein sequence ID" value="KZP09350.1"/>
    <property type="molecule type" value="Genomic_DNA"/>
</dbReference>
<evidence type="ECO:0000256" key="3">
    <source>
        <dbReference type="ARBA" id="ARBA00022777"/>
    </source>
</evidence>
<keyword evidence="2" id="KW-0808">Transferase</keyword>